<evidence type="ECO:0000256" key="4">
    <source>
        <dbReference type="ARBA" id="ARBA00022723"/>
    </source>
</evidence>
<reference evidence="17 18" key="1">
    <citation type="submission" date="2018-11" db="EMBL/GenBank/DDBJ databases">
        <title>Complete genome sequencing of the Actinobacteria Serinibacter sp. K3-2.</title>
        <authorList>
            <person name="Rakitin A.L."/>
            <person name="Beletsky A.V."/>
            <person name="Mardanov A.V."/>
            <person name="Ravin N.V."/>
            <person name="Gromova A.S."/>
            <person name="Filippova S.N."/>
            <person name="Gal'Chenko V.F."/>
        </authorList>
    </citation>
    <scope>NUCLEOTIDE SEQUENCE [LARGE SCALE GENOMIC DNA]</scope>
    <source>
        <strain evidence="17 18">K3-2</strain>
    </source>
</reference>
<keyword evidence="8" id="KW-0456">Lyase</keyword>
<evidence type="ECO:0000313" key="18">
    <source>
        <dbReference type="Proteomes" id="UP000297318"/>
    </source>
</evidence>
<dbReference type="GO" id="GO:0020037">
    <property type="term" value="F:heme binding"/>
    <property type="evidence" value="ECO:0007669"/>
    <property type="project" value="InterPro"/>
</dbReference>
<dbReference type="Pfam" id="PF20628">
    <property type="entry name" value="Dyp_perox_C"/>
    <property type="match status" value="1"/>
</dbReference>
<dbReference type="GO" id="GO:0033212">
    <property type="term" value="P:iron import into cell"/>
    <property type="evidence" value="ECO:0007669"/>
    <property type="project" value="InterPro"/>
</dbReference>
<dbReference type="EMBL" id="RHPJ01000003">
    <property type="protein sequence ID" value="TGO04552.1"/>
    <property type="molecule type" value="Genomic_DNA"/>
</dbReference>
<comment type="subcellular location">
    <subcellularLocation>
        <location evidence="1">Cell envelope</location>
    </subcellularLocation>
</comment>
<comment type="function">
    <text evidence="13">Involved in the recovery of exogenous heme iron. Extracts iron from heme while preserving the protoporphyrin ring intact.</text>
</comment>
<feature type="domain" description="Dyp-type peroxidase N-terminal" evidence="15">
    <location>
        <begin position="70"/>
        <end position="230"/>
    </location>
</feature>
<dbReference type="InterPro" id="IPR006311">
    <property type="entry name" value="TAT_signal"/>
</dbReference>
<name>A0A4Z1E1M6_9MICO</name>
<keyword evidence="3 13" id="KW-0349">Heme</keyword>
<evidence type="ECO:0000256" key="2">
    <source>
        <dbReference type="ARBA" id="ARBA00022559"/>
    </source>
</evidence>
<evidence type="ECO:0000256" key="11">
    <source>
        <dbReference type="ARBA" id="ARBA00033775"/>
    </source>
</evidence>
<dbReference type="Pfam" id="PF04261">
    <property type="entry name" value="Dyp_perox_N"/>
    <property type="match status" value="1"/>
</dbReference>
<dbReference type="AlphaFoldDB" id="A0A4Z1E1M6"/>
<keyword evidence="7 13" id="KW-0408">Iron</keyword>
<feature type="compositionally biased region" description="Gly residues" evidence="14">
    <location>
        <begin position="48"/>
        <end position="59"/>
    </location>
</feature>
<dbReference type="PROSITE" id="PS51318">
    <property type="entry name" value="TAT"/>
    <property type="match status" value="1"/>
</dbReference>
<dbReference type="PANTHER" id="PTHR30521">
    <property type="entry name" value="DEFERROCHELATASE/PEROXIDASE"/>
    <property type="match status" value="1"/>
</dbReference>
<keyword evidence="4 13" id="KW-0479">Metal-binding</keyword>
<comment type="caution">
    <text evidence="17">The sequence shown here is derived from an EMBL/GenBank/DDBJ whole genome shotgun (WGS) entry which is preliminary data.</text>
</comment>
<evidence type="ECO:0000259" key="15">
    <source>
        <dbReference type="Pfam" id="PF04261"/>
    </source>
</evidence>
<dbReference type="GO" id="GO:0005829">
    <property type="term" value="C:cytosol"/>
    <property type="evidence" value="ECO:0007669"/>
    <property type="project" value="TreeGrafter"/>
</dbReference>
<evidence type="ECO:0000256" key="1">
    <source>
        <dbReference type="ARBA" id="ARBA00004196"/>
    </source>
</evidence>
<evidence type="ECO:0000256" key="13">
    <source>
        <dbReference type="RuleBase" id="RU365017"/>
    </source>
</evidence>
<evidence type="ECO:0000256" key="9">
    <source>
        <dbReference type="ARBA" id="ARBA00025737"/>
    </source>
</evidence>
<evidence type="ECO:0000259" key="16">
    <source>
        <dbReference type="Pfam" id="PF20628"/>
    </source>
</evidence>
<evidence type="ECO:0000256" key="14">
    <source>
        <dbReference type="SAM" id="MobiDB-lite"/>
    </source>
</evidence>
<evidence type="ECO:0000256" key="3">
    <source>
        <dbReference type="ARBA" id="ARBA00022617"/>
    </source>
</evidence>
<keyword evidence="5" id="KW-0732">Signal</keyword>
<evidence type="ECO:0000313" key="17">
    <source>
        <dbReference type="EMBL" id="TGO04552.1"/>
    </source>
</evidence>
<dbReference type="PANTHER" id="PTHR30521:SF4">
    <property type="entry name" value="DEFERROCHELATASE"/>
    <property type="match status" value="1"/>
</dbReference>
<evidence type="ECO:0000256" key="5">
    <source>
        <dbReference type="ARBA" id="ARBA00022729"/>
    </source>
</evidence>
<comment type="catalytic activity">
    <reaction evidence="12">
        <text>heme b + 2 H(+) = protoporphyrin IX + Fe(2+)</text>
        <dbReference type="Rhea" id="RHEA:22584"/>
        <dbReference type="ChEBI" id="CHEBI:15378"/>
        <dbReference type="ChEBI" id="CHEBI:29033"/>
        <dbReference type="ChEBI" id="CHEBI:57306"/>
        <dbReference type="ChEBI" id="CHEBI:60344"/>
        <dbReference type="EC" id="4.98.1.1"/>
    </reaction>
    <physiologicalReaction direction="left-to-right" evidence="12">
        <dbReference type="Rhea" id="RHEA:22585"/>
    </physiologicalReaction>
</comment>
<keyword evidence="2 13" id="KW-0575">Peroxidase</keyword>
<dbReference type="InterPro" id="IPR006314">
    <property type="entry name" value="Dyp_peroxidase"/>
</dbReference>
<dbReference type="InterPro" id="IPR011008">
    <property type="entry name" value="Dimeric_a/b-barrel"/>
</dbReference>
<feature type="domain" description="Dyp-type peroxidase C-terminal" evidence="16">
    <location>
        <begin position="242"/>
        <end position="422"/>
    </location>
</feature>
<dbReference type="GO" id="GO:0046872">
    <property type="term" value="F:metal ion binding"/>
    <property type="evidence" value="ECO:0007669"/>
    <property type="project" value="UniProtKB-KW"/>
</dbReference>
<dbReference type="GO" id="GO:0004601">
    <property type="term" value="F:peroxidase activity"/>
    <property type="evidence" value="ECO:0007669"/>
    <property type="project" value="UniProtKB-KW"/>
</dbReference>
<dbReference type="InterPro" id="IPR048328">
    <property type="entry name" value="Dyp_perox_C"/>
</dbReference>
<feature type="region of interest" description="Disordered" evidence="14">
    <location>
        <begin position="43"/>
        <end position="69"/>
    </location>
</feature>
<dbReference type="GO" id="GO:0004325">
    <property type="term" value="F:ferrochelatase activity"/>
    <property type="evidence" value="ECO:0007669"/>
    <property type="project" value="UniProtKB-EC"/>
</dbReference>
<comment type="similarity">
    <text evidence="9 13">Belongs to the DyP-type peroxidase family.</text>
</comment>
<proteinExistence type="inferred from homology"/>
<dbReference type="NCBIfam" id="TIGR01412">
    <property type="entry name" value="tat_substr_1"/>
    <property type="match status" value="1"/>
</dbReference>
<dbReference type="PROSITE" id="PS51404">
    <property type="entry name" value="DYP_PEROXIDASE"/>
    <property type="match status" value="1"/>
</dbReference>
<dbReference type="InterPro" id="IPR048327">
    <property type="entry name" value="Dyp_perox_N"/>
</dbReference>
<evidence type="ECO:0000256" key="6">
    <source>
        <dbReference type="ARBA" id="ARBA00023002"/>
    </source>
</evidence>
<gene>
    <name evidence="17" type="ORF">SERN_2145</name>
</gene>
<dbReference type="Proteomes" id="UP000297318">
    <property type="component" value="Unassembled WGS sequence"/>
</dbReference>
<dbReference type="InterPro" id="IPR006313">
    <property type="entry name" value="EfeB/EfeN"/>
</dbReference>
<keyword evidence="18" id="KW-1185">Reference proteome</keyword>
<dbReference type="NCBIfam" id="TIGR01413">
    <property type="entry name" value="Dyp_perox_fam"/>
    <property type="match status" value="1"/>
</dbReference>
<evidence type="ECO:0000256" key="8">
    <source>
        <dbReference type="ARBA" id="ARBA00023239"/>
    </source>
</evidence>
<dbReference type="EC" id="1.11.1.-" evidence="13"/>
<comment type="cofactor">
    <cofactor evidence="13">
        <name>heme b</name>
        <dbReference type="ChEBI" id="CHEBI:60344"/>
    </cofactor>
    <text evidence="13">Binds 1 heme b (iron(II)-protoporphyrin IX) group non-covalently per subunit.</text>
</comment>
<dbReference type="GO" id="GO:0030313">
    <property type="term" value="C:cell envelope"/>
    <property type="evidence" value="ECO:0007669"/>
    <property type="project" value="UniProtKB-SubCell"/>
</dbReference>
<protein>
    <recommendedName>
        <fullName evidence="10 13">Deferrochelatase</fullName>
        <ecNumber evidence="13">1.11.1.-</ecNumber>
    </recommendedName>
    <alternativeName>
        <fullName evidence="11 13">Peroxidase EfeB</fullName>
    </alternativeName>
</protein>
<evidence type="ECO:0000256" key="7">
    <source>
        <dbReference type="ARBA" id="ARBA00023004"/>
    </source>
</evidence>
<evidence type="ECO:0000256" key="10">
    <source>
        <dbReference type="ARBA" id="ARBA00033771"/>
    </source>
</evidence>
<accession>A0A4Z1E1M6</accession>
<sequence length="434" mass="45124">MTPVTPDGADRPAPSRRTALGLGAAGVAAGAIGATLGRLTAPAPGPLPVGGGSPTGGSTAGVHPFVGEHQSGITTPVQDHLHLAAFDMSSRATREDLVALLQEWSYAASRLTQGLDVSASGAVAGPLTAPPDDTGEALGLPASSLTITIGLGPTLFELDGVDRFGIADRRPPGLAPLPPFLGDVLKAEASHGDLCVQACADDPQVAVHAVRNLSRIAFGRAHVRWSQMGFGRTSRTTADQATPRNLFGFKDGTANVLADDDAALAESVWVASGDEPAWLTGGSYLVARKIEMLMETWDRVQLGEQQTIVGRDKTIGAPLSGGTEMTAPDFDVEVDGAPAIDVASHVRLAHPDNNGGARLLRRGYNYVDGSNALGRLDAGLFFLAYVRDLEQFVTVQRTLSTDLLNEYVRHIGSATFAIPPGARVGGFVGETLFA</sequence>
<dbReference type="SUPFAM" id="SSF54909">
    <property type="entry name" value="Dimeric alpha+beta barrel"/>
    <property type="match status" value="1"/>
</dbReference>
<organism evidence="17 18">
    <name type="scientific">Serinibacter arcticus</name>
    <dbReference type="NCBI Taxonomy" id="1655435"/>
    <lineage>
        <taxon>Bacteria</taxon>
        <taxon>Bacillati</taxon>
        <taxon>Actinomycetota</taxon>
        <taxon>Actinomycetes</taxon>
        <taxon>Micrococcales</taxon>
        <taxon>Beutenbergiaceae</taxon>
        <taxon>Serinibacter</taxon>
    </lineage>
</organism>
<dbReference type="RefSeq" id="WP_135850131.1">
    <property type="nucleotide sequence ID" value="NZ_RHPJ01000003.1"/>
</dbReference>
<dbReference type="OrthoDB" id="9781066at2"/>
<keyword evidence="6 13" id="KW-0560">Oxidoreductase</keyword>
<evidence type="ECO:0000256" key="12">
    <source>
        <dbReference type="ARBA" id="ARBA00048856"/>
    </source>
</evidence>